<protein>
    <recommendedName>
        <fullName evidence="3">Reverse transcriptase</fullName>
    </recommendedName>
</protein>
<dbReference type="Proteomes" id="UP000053647">
    <property type="component" value="Unassembled WGS sequence"/>
</dbReference>
<dbReference type="AlphaFoldDB" id="A0A0C9TRG4"/>
<dbReference type="InterPro" id="IPR032567">
    <property type="entry name" value="RTL1-rel"/>
</dbReference>
<dbReference type="OrthoDB" id="2665437at2759"/>
<evidence type="ECO:0000313" key="1">
    <source>
        <dbReference type="EMBL" id="KIJ09741.1"/>
    </source>
</evidence>
<reference evidence="2" key="2">
    <citation type="submission" date="2015-01" db="EMBL/GenBank/DDBJ databases">
        <title>Evolutionary Origins and Diversification of the Mycorrhizal Mutualists.</title>
        <authorList>
            <consortium name="DOE Joint Genome Institute"/>
            <consortium name="Mycorrhizal Genomics Consortium"/>
            <person name="Kohler A."/>
            <person name="Kuo A."/>
            <person name="Nagy L.G."/>
            <person name="Floudas D."/>
            <person name="Copeland A."/>
            <person name="Barry K.W."/>
            <person name="Cichocki N."/>
            <person name="Veneault-Fourrey C."/>
            <person name="LaButti K."/>
            <person name="Lindquist E.A."/>
            <person name="Lipzen A."/>
            <person name="Lundell T."/>
            <person name="Morin E."/>
            <person name="Murat C."/>
            <person name="Riley R."/>
            <person name="Ohm R."/>
            <person name="Sun H."/>
            <person name="Tunlid A."/>
            <person name="Henrissat B."/>
            <person name="Grigoriev I.V."/>
            <person name="Hibbett D.S."/>
            <person name="Martin F."/>
        </authorList>
    </citation>
    <scope>NUCLEOTIDE SEQUENCE [LARGE SCALE GENOMIC DNA]</scope>
    <source>
        <strain evidence="2">ATCC 200175</strain>
    </source>
</reference>
<keyword evidence="2" id="KW-1185">Reference proteome</keyword>
<dbReference type="SUPFAM" id="SSF56672">
    <property type="entry name" value="DNA/RNA polymerases"/>
    <property type="match status" value="1"/>
</dbReference>
<gene>
    <name evidence="1" type="ORF">PAXINDRAFT_33675</name>
</gene>
<feature type="non-terminal residue" evidence="1">
    <location>
        <position position="89"/>
    </location>
</feature>
<feature type="non-terminal residue" evidence="1">
    <location>
        <position position="1"/>
    </location>
</feature>
<dbReference type="EMBL" id="KN819437">
    <property type="protein sequence ID" value="KIJ09741.1"/>
    <property type="molecule type" value="Genomic_DNA"/>
</dbReference>
<reference evidence="1 2" key="1">
    <citation type="submission" date="2014-06" db="EMBL/GenBank/DDBJ databases">
        <authorList>
            <consortium name="DOE Joint Genome Institute"/>
            <person name="Kuo A."/>
            <person name="Kohler A."/>
            <person name="Nagy L.G."/>
            <person name="Floudas D."/>
            <person name="Copeland A."/>
            <person name="Barry K.W."/>
            <person name="Cichocki N."/>
            <person name="Veneault-Fourrey C."/>
            <person name="LaButti K."/>
            <person name="Lindquist E.A."/>
            <person name="Lipzen A."/>
            <person name="Lundell T."/>
            <person name="Morin E."/>
            <person name="Murat C."/>
            <person name="Sun H."/>
            <person name="Tunlid A."/>
            <person name="Henrissat B."/>
            <person name="Grigoriev I.V."/>
            <person name="Hibbett D.S."/>
            <person name="Martin F."/>
            <person name="Nordberg H.P."/>
            <person name="Cantor M.N."/>
            <person name="Hua S.X."/>
        </authorList>
    </citation>
    <scope>NUCLEOTIDE SEQUENCE [LARGE SCALE GENOMIC DNA]</scope>
    <source>
        <strain evidence="1 2">ATCC 200175</strain>
    </source>
</reference>
<dbReference type="PANTHER" id="PTHR15503:SF22">
    <property type="entry name" value="TRANSPOSON TY3-I GAG POLYPROTEIN"/>
    <property type="match status" value="1"/>
</dbReference>
<evidence type="ECO:0008006" key="3">
    <source>
        <dbReference type="Google" id="ProtNLM"/>
    </source>
</evidence>
<name>A0A0C9TRG4_PAXIN</name>
<dbReference type="PANTHER" id="PTHR15503">
    <property type="entry name" value="LDOC1 RELATED"/>
    <property type="match status" value="1"/>
</dbReference>
<evidence type="ECO:0000313" key="2">
    <source>
        <dbReference type="Proteomes" id="UP000053647"/>
    </source>
</evidence>
<sequence length="89" mass="10404">DHVIELTPGNHTIDCKIYNLCPEEQWELDMFLEENLRLKCIHPSKSPFASAFFFVKKKDGKLHPVQDYRRLNAIAVKNHYPLPLISELV</sequence>
<dbReference type="InterPro" id="IPR043502">
    <property type="entry name" value="DNA/RNA_pol_sf"/>
</dbReference>
<organism evidence="1 2">
    <name type="scientific">Paxillus involutus ATCC 200175</name>
    <dbReference type="NCBI Taxonomy" id="664439"/>
    <lineage>
        <taxon>Eukaryota</taxon>
        <taxon>Fungi</taxon>
        <taxon>Dikarya</taxon>
        <taxon>Basidiomycota</taxon>
        <taxon>Agaricomycotina</taxon>
        <taxon>Agaricomycetes</taxon>
        <taxon>Agaricomycetidae</taxon>
        <taxon>Boletales</taxon>
        <taxon>Paxilineae</taxon>
        <taxon>Paxillaceae</taxon>
        <taxon>Paxillus</taxon>
    </lineage>
</organism>
<accession>A0A0C9TRG4</accession>
<dbReference type="HOGENOM" id="CLU_000384_42_4_1"/>
<dbReference type="Gene3D" id="3.10.10.10">
    <property type="entry name" value="HIV Type 1 Reverse Transcriptase, subunit A, domain 1"/>
    <property type="match status" value="1"/>
</dbReference>
<proteinExistence type="predicted"/>